<dbReference type="HOGENOM" id="CLU_2157934_0_0_1"/>
<name>W7E565_BIPV3</name>
<reference evidence="1 2" key="1">
    <citation type="journal article" date="2013" name="PLoS Genet.">
        <title>Comparative genome structure, secondary metabolite, and effector coding capacity across Cochliobolus pathogens.</title>
        <authorList>
            <person name="Condon B.J."/>
            <person name="Leng Y."/>
            <person name="Wu D."/>
            <person name="Bushley K.E."/>
            <person name="Ohm R.A."/>
            <person name="Otillar R."/>
            <person name="Martin J."/>
            <person name="Schackwitz W."/>
            <person name="Grimwood J."/>
            <person name="MohdZainudin N."/>
            <person name="Xue C."/>
            <person name="Wang R."/>
            <person name="Manning V.A."/>
            <person name="Dhillon B."/>
            <person name="Tu Z.J."/>
            <person name="Steffenson B.J."/>
            <person name="Salamov A."/>
            <person name="Sun H."/>
            <person name="Lowry S."/>
            <person name="LaButti K."/>
            <person name="Han J."/>
            <person name="Copeland A."/>
            <person name="Lindquist E."/>
            <person name="Barry K."/>
            <person name="Schmutz J."/>
            <person name="Baker S.E."/>
            <person name="Ciuffetti L.M."/>
            <person name="Grigoriev I.V."/>
            <person name="Zhong S."/>
            <person name="Turgeon B.G."/>
        </authorList>
    </citation>
    <scope>NUCLEOTIDE SEQUENCE [LARGE SCALE GENOMIC DNA]</scope>
    <source>
        <strain evidence="1 2">FI3</strain>
    </source>
</reference>
<dbReference type="RefSeq" id="XP_014555146.1">
    <property type="nucleotide sequence ID" value="XM_014699660.1"/>
</dbReference>
<sequence>MVDSSSPRATHVTNHVRYPRLPLRIPRCLTPPPKPPHPYALLFALVGVHFPCLRNPLISISAPESRSRLCAFWRIPSVMPTRRAVSSAWAVLISHFVVEGRCSLCFVLLCF</sequence>
<organism evidence="1 2">
    <name type="scientific">Bipolaris victoriae (strain FI3)</name>
    <name type="common">Victoria blight of oats agent</name>
    <name type="synonym">Cochliobolus victoriae</name>
    <dbReference type="NCBI Taxonomy" id="930091"/>
    <lineage>
        <taxon>Eukaryota</taxon>
        <taxon>Fungi</taxon>
        <taxon>Dikarya</taxon>
        <taxon>Ascomycota</taxon>
        <taxon>Pezizomycotina</taxon>
        <taxon>Dothideomycetes</taxon>
        <taxon>Pleosporomycetidae</taxon>
        <taxon>Pleosporales</taxon>
        <taxon>Pleosporineae</taxon>
        <taxon>Pleosporaceae</taxon>
        <taxon>Bipolaris</taxon>
    </lineage>
</organism>
<evidence type="ECO:0000313" key="2">
    <source>
        <dbReference type="Proteomes" id="UP000054337"/>
    </source>
</evidence>
<dbReference type="GeneID" id="26248489"/>
<gene>
    <name evidence="1" type="ORF">COCVIDRAFT_103111</name>
</gene>
<dbReference type="EMBL" id="KI968750">
    <property type="protein sequence ID" value="EUN25568.1"/>
    <property type="molecule type" value="Genomic_DNA"/>
</dbReference>
<evidence type="ECO:0000313" key="1">
    <source>
        <dbReference type="EMBL" id="EUN25568.1"/>
    </source>
</evidence>
<dbReference type="AlphaFoldDB" id="W7E565"/>
<keyword evidence="2" id="KW-1185">Reference proteome</keyword>
<proteinExistence type="predicted"/>
<accession>W7E565</accession>
<protein>
    <submittedName>
        <fullName evidence="1">Uncharacterized protein</fullName>
    </submittedName>
</protein>
<dbReference type="Proteomes" id="UP000054337">
    <property type="component" value="Unassembled WGS sequence"/>
</dbReference>